<sequence>MLINRKLDDCPVCSCAYRVVIAHEDRYGVEASWSLCRGCGFIYLDPTWEECEYDRFYEHDYRKLVATYRGPQNLEKNQERYGRALAEFLRRNLGSVDSVCDYGGSGGIVCALVGDALGAGRTRVVEPDPEKAQEATKNVDEVICSSVADAPLDSSDLVLCCRTLDHFTDPVGSLRRLARLPEHGRLYVDYSDWLMVARSEGFTRSLHVDHPSNFTAWSAKRVLTESMLTPVAEFVPPKSSCHGFLCRHDEEPYVPLGTDIYPVVRELQALERKSWLASAY</sequence>
<keyword evidence="1" id="KW-0808">Transferase</keyword>
<dbReference type="EMBL" id="MT141345">
    <property type="protein sequence ID" value="QJA58896.1"/>
    <property type="molecule type" value="Genomic_DNA"/>
</dbReference>
<dbReference type="SUPFAM" id="SSF53335">
    <property type="entry name" value="S-adenosyl-L-methionine-dependent methyltransferases"/>
    <property type="match status" value="1"/>
</dbReference>
<dbReference type="GO" id="GO:0032259">
    <property type="term" value="P:methylation"/>
    <property type="evidence" value="ECO:0007669"/>
    <property type="project" value="UniProtKB-KW"/>
</dbReference>
<dbReference type="Gene3D" id="3.40.50.150">
    <property type="entry name" value="Vaccinia Virus protein VP39"/>
    <property type="match status" value="1"/>
</dbReference>
<evidence type="ECO:0000313" key="1">
    <source>
        <dbReference type="EMBL" id="QJA58896.1"/>
    </source>
</evidence>
<accession>A0A6M3IN34</accession>
<dbReference type="GO" id="GO:0008168">
    <property type="term" value="F:methyltransferase activity"/>
    <property type="evidence" value="ECO:0007669"/>
    <property type="project" value="UniProtKB-KW"/>
</dbReference>
<keyword evidence="1" id="KW-0489">Methyltransferase</keyword>
<gene>
    <name evidence="1" type="ORF">MM415B01386_0014</name>
</gene>
<name>A0A6M3IN34_9ZZZZ</name>
<dbReference type="Pfam" id="PF13489">
    <property type="entry name" value="Methyltransf_23"/>
    <property type="match status" value="1"/>
</dbReference>
<dbReference type="AlphaFoldDB" id="A0A6M3IN34"/>
<protein>
    <submittedName>
        <fullName evidence="1">Putative methyltransferase</fullName>
    </submittedName>
</protein>
<reference evidence="1" key="1">
    <citation type="submission" date="2020-03" db="EMBL/GenBank/DDBJ databases">
        <title>The deep terrestrial virosphere.</title>
        <authorList>
            <person name="Holmfeldt K."/>
            <person name="Nilsson E."/>
            <person name="Simone D."/>
            <person name="Lopez-Fernandez M."/>
            <person name="Wu X."/>
            <person name="de Brujin I."/>
            <person name="Lundin D."/>
            <person name="Andersson A."/>
            <person name="Bertilsson S."/>
            <person name="Dopson M."/>
        </authorList>
    </citation>
    <scope>NUCLEOTIDE SEQUENCE</scope>
    <source>
        <strain evidence="1">MM415B01386</strain>
    </source>
</reference>
<dbReference type="InterPro" id="IPR029063">
    <property type="entry name" value="SAM-dependent_MTases_sf"/>
</dbReference>
<proteinExistence type="predicted"/>
<organism evidence="1">
    <name type="scientific">viral metagenome</name>
    <dbReference type="NCBI Taxonomy" id="1070528"/>
    <lineage>
        <taxon>unclassified sequences</taxon>
        <taxon>metagenomes</taxon>
        <taxon>organismal metagenomes</taxon>
    </lineage>
</organism>